<dbReference type="PANTHER" id="PTHR33233">
    <property type="entry name" value="ENDONUCLEASE/EXONUCLEASE/PHOSPHATASE"/>
    <property type="match status" value="1"/>
</dbReference>
<name>A0A2U1M281_ARTAN</name>
<protein>
    <recommendedName>
        <fullName evidence="4">Zinc knuckle CX2CX4HX4C</fullName>
    </recommendedName>
</protein>
<feature type="region of interest" description="Disordered" evidence="1">
    <location>
        <begin position="123"/>
        <end position="185"/>
    </location>
</feature>
<proteinExistence type="predicted"/>
<feature type="compositionally biased region" description="Polar residues" evidence="1">
    <location>
        <begin position="162"/>
        <end position="171"/>
    </location>
</feature>
<keyword evidence="3" id="KW-1185">Reference proteome</keyword>
<sequence length="382" mass="43101">MDRITSSMCEKAFGRATFARVLVEVDAAKGLPDSIEVCYKSLGKSMCLGVEYAWSPPVCSHCKVFWHNIDVCTKRELTEAEKSKKSKKNEVNVQNVPRAGKSVNTNEDWKTVSYKKGVSNVAENSQDQGYQYSNRGPYNTRSNAVKGRGNFSGRGGYRNVMQGESSKTATAKNEPVVHKSNEESDGFQVAAKKNKAVHKENEPKKNTEKQEILTKNRYSTLINADENVTMVDDQDLSNSSGTDKSYGGNSESIKGKIFELEKEIMESNRSIGSTANKKAKEKDSHSHLFFDFIYSRRLWERLKAMAKLDDINYTWGEVISGIERNFRVFQKCSRSEDCLFSIIIETIRLRLMGLQILKVSADVKEASLIWNFPLRIGTDDSR</sequence>
<evidence type="ECO:0000313" key="3">
    <source>
        <dbReference type="Proteomes" id="UP000245207"/>
    </source>
</evidence>
<dbReference type="EMBL" id="PKPP01006779">
    <property type="protein sequence ID" value="PWA55347.1"/>
    <property type="molecule type" value="Genomic_DNA"/>
</dbReference>
<dbReference type="PANTHER" id="PTHR33233:SF17">
    <property type="entry name" value="DUF4283 DOMAIN-CONTAINING PROTEIN"/>
    <property type="match status" value="1"/>
</dbReference>
<dbReference type="Proteomes" id="UP000245207">
    <property type="component" value="Unassembled WGS sequence"/>
</dbReference>
<reference evidence="2 3" key="1">
    <citation type="journal article" date="2018" name="Mol. Plant">
        <title>The genome of Artemisia annua provides insight into the evolution of Asteraceae family and artemisinin biosynthesis.</title>
        <authorList>
            <person name="Shen Q."/>
            <person name="Zhang L."/>
            <person name="Liao Z."/>
            <person name="Wang S."/>
            <person name="Yan T."/>
            <person name="Shi P."/>
            <person name="Liu M."/>
            <person name="Fu X."/>
            <person name="Pan Q."/>
            <person name="Wang Y."/>
            <person name="Lv Z."/>
            <person name="Lu X."/>
            <person name="Zhang F."/>
            <person name="Jiang W."/>
            <person name="Ma Y."/>
            <person name="Chen M."/>
            <person name="Hao X."/>
            <person name="Li L."/>
            <person name="Tang Y."/>
            <person name="Lv G."/>
            <person name="Zhou Y."/>
            <person name="Sun X."/>
            <person name="Brodelius P.E."/>
            <person name="Rose J.K.C."/>
            <person name="Tang K."/>
        </authorList>
    </citation>
    <scope>NUCLEOTIDE SEQUENCE [LARGE SCALE GENOMIC DNA]</scope>
    <source>
        <strain evidence="3">cv. Huhao1</strain>
        <tissue evidence="2">Leaf</tissue>
    </source>
</reference>
<feature type="region of interest" description="Disordered" evidence="1">
    <location>
        <begin position="80"/>
        <end position="105"/>
    </location>
</feature>
<evidence type="ECO:0008006" key="4">
    <source>
        <dbReference type="Google" id="ProtNLM"/>
    </source>
</evidence>
<gene>
    <name evidence="2" type="ORF">CTI12_AA427380</name>
</gene>
<accession>A0A2U1M281</accession>
<dbReference type="AlphaFoldDB" id="A0A2U1M281"/>
<organism evidence="2 3">
    <name type="scientific">Artemisia annua</name>
    <name type="common">Sweet wormwood</name>
    <dbReference type="NCBI Taxonomy" id="35608"/>
    <lineage>
        <taxon>Eukaryota</taxon>
        <taxon>Viridiplantae</taxon>
        <taxon>Streptophyta</taxon>
        <taxon>Embryophyta</taxon>
        <taxon>Tracheophyta</taxon>
        <taxon>Spermatophyta</taxon>
        <taxon>Magnoliopsida</taxon>
        <taxon>eudicotyledons</taxon>
        <taxon>Gunneridae</taxon>
        <taxon>Pentapetalae</taxon>
        <taxon>asterids</taxon>
        <taxon>campanulids</taxon>
        <taxon>Asterales</taxon>
        <taxon>Asteraceae</taxon>
        <taxon>Asteroideae</taxon>
        <taxon>Anthemideae</taxon>
        <taxon>Artemisiinae</taxon>
        <taxon>Artemisia</taxon>
    </lineage>
</organism>
<comment type="caution">
    <text evidence="2">The sequence shown here is derived from an EMBL/GenBank/DDBJ whole genome shotgun (WGS) entry which is preliminary data.</text>
</comment>
<evidence type="ECO:0000313" key="2">
    <source>
        <dbReference type="EMBL" id="PWA55347.1"/>
    </source>
</evidence>
<dbReference type="OrthoDB" id="1939300at2759"/>
<feature type="compositionally biased region" description="Polar residues" evidence="1">
    <location>
        <begin position="123"/>
        <end position="143"/>
    </location>
</feature>
<evidence type="ECO:0000256" key="1">
    <source>
        <dbReference type="SAM" id="MobiDB-lite"/>
    </source>
</evidence>